<organism evidence="2 3">
    <name type="scientific">Musa troglodytarum</name>
    <name type="common">fe'i banana</name>
    <dbReference type="NCBI Taxonomy" id="320322"/>
    <lineage>
        <taxon>Eukaryota</taxon>
        <taxon>Viridiplantae</taxon>
        <taxon>Streptophyta</taxon>
        <taxon>Embryophyta</taxon>
        <taxon>Tracheophyta</taxon>
        <taxon>Spermatophyta</taxon>
        <taxon>Magnoliopsida</taxon>
        <taxon>Liliopsida</taxon>
        <taxon>Zingiberales</taxon>
        <taxon>Musaceae</taxon>
        <taxon>Musa</taxon>
    </lineage>
</organism>
<keyword evidence="1" id="KW-0812">Transmembrane</keyword>
<gene>
    <name evidence="2" type="ORF">MUK42_37606</name>
</gene>
<dbReference type="Proteomes" id="UP001055439">
    <property type="component" value="Chromosome 6"/>
</dbReference>
<sequence length="52" mass="6127">MYITFMVGSFKNRFECLIRATAVGSFVWNCLRFLVSSCLLLLDLKIRESRFM</sequence>
<keyword evidence="3" id="KW-1185">Reference proteome</keyword>
<reference evidence="2" key="1">
    <citation type="submission" date="2022-05" db="EMBL/GenBank/DDBJ databases">
        <title>The Musa troglodytarum L. genome provides insights into the mechanism of non-climacteric behaviour and enrichment of carotenoids.</title>
        <authorList>
            <person name="Wang J."/>
        </authorList>
    </citation>
    <scope>NUCLEOTIDE SEQUENCE</scope>
    <source>
        <tissue evidence="2">Leaf</tissue>
    </source>
</reference>
<proteinExistence type="predicted"/>
<dbReference type="AlphaFoldDB" id="A0A9E7G6J1"/>
<name>A0A9E7G6J1_9LILI</name>
<evidence type="ECO:0000313" key="2">
    <source>
        <dbReference type="EMBL" id="URE09826.1"/>
    </source>
</evidence>
<keyword evidence="1" id="KW-0472">Membrane</keyword>
<keyword evidence="1" id="KW-1133">Transmembrane helix</keyword>
<feature type="transmembrane region" description="Helical" evidence="1">
    <location>
        <begin position="20"/>
        <end position="42"/>
    </location>
</feature>
<accession>A0A9E7G6J1</accession>
<evidence type="ECO:0000256" key="1">
    <source>
        <dbReference type="SAM" id="Phobius"/>
    </source>
</evidence>
<dbReference type="EMBL" id="CP097508">
    <property type="protein sequence ID" value="URE09826.1"/>
    <property type="molecule type" value="Genomic_DNA"/>
</dbReference>
<evidence type="ECO:0000313" key="3">
    <source>
        <dbReference type="Proteomes" id="UP001055439"/>
    </source>
</evidence>
<protein>
    <submittedName>
        <fullName evidence="2">Uncharacterized protein</fullName>
    </submittedName>
</protein>